<sequence length="69" mass="7069">MEELSLAVVGAALGLGIVLAAVLGFILARRAEKNGGAGVFRTAFLAFVVVYALGFAARYVLVEALPAGF</sequence>
<accession>A0A4P6HN88</accession>
<keyword evidence="3" id="KW-1185">Reference proteome</keyword>
<evidence type="ECO:0000313" key="2">
    <source>
        <dbReference type="EMBL" id="QAZ68216.1"/>
    </source>
</evidence>
<reference evidence="2 3" key="1">
    <citation type="submission" date="2018-02" db="EMBL/GenBank/DDBJ databases">
        <title>Genome sequence of Desulfovibrio carbinolicus DSM 3852.</title>
        <authorList>
            <person name="Wilbanks E."/>
            <person name="Skennerton C.T."/>
            <person name="Orphan V.J."/>
        </authorList>
    </citation>
    <scope>NUCLEOTIDE SEQUENCE [LARGE SCALE GENOMIC DNA]</scope>
    <source>
        <strain evidence="2 3">DSM 3852</strain>
    </source>
</reference>
<keyword evidence="1" id="KW-1133">Transmembrane helix</keyword>
<feature type="transmembrane region" description="Helical" evidence="1">
    <location>
        <begin position="39"/>
        <end position="61"/>
    </location>
</feature>
<name>A0A4P6HN88_9BACT</name>
<evidence type="ECO:0000256" key="1">
    <source>
        <dbReference type="SAM" id="Phobius"/>
    </source>
</evidence>
<protein>
    <submittedName>
        <fullName evidence="2">Uncharacterized protein</fullName>
    </submittedName>
</protein>
<dbReference type="OrthoDB" id="5461325at2"/>
<proteinExistence type="predicted"/>
<dbReference type="KEGG" id="dcb:C3Y92_13690"/>
<gene>
    <name evidence="2" type="ORF">C3Y92_13690</name>
</gene>
<keyword evidence="1" id="KW-0472">Membrane</keyword>
<dbReference type="AlphaFoldDB" id="A0A4P6HN88"/>
<evidence type="ECO:0000313" key="3">
    <source>
        <dbReference type="Proteomes" id="UP000293296"/>
    </source>
</evidence>
<dbReference type="RefSeq" id="WP_129353496.1">
    <property type="nucleotide sequence ID" value="NZ_CP026538.1"/>
</dbReference>
<feature type="transmembrane region" description="Helical" evidence="1">
    <location>
        <begin position="6"/>
        <end position="27"/>
    </location>
</feature>
<organism evidence="2 3">
    <name type="scientific">Solidesulfovibrio carbinolicus</name>
    <dbReference type="NCBI Taxonomy" id="296842"/>
    <lineage>
        <taxon>Bacteria</taxon>
        <taxon>Pseudomonadati</taxon>
        <taxon>Thermodesulfobacteriota</taxon>
        <taxon>Desulfovibrionia</taxon>
        <taxon>Desulfovibrionales</taxon>
        <taxon>Desulfovibrionaceae</taxon>
        <taxon>Solidesulfovibrio</taxon>
    </lineage>
</organism>
<keyword evidence="1" id="KW-0812">Transmembrane</keyword>
<dbReference type="EMBL" id="CP026538">
    <property type="protein sequence ID" value="QAZ68216.1"/>
    <property type="molecule type" value="Genomic_DNA"/>
</dbReference>
<dbReference type="Proteomes" id="UP000293296">
    <property type="component" value="Chromosome"/>
</dbReference>